<dbReference type="InterPro" id="IPR032466">
    <property type="entry name" value="Metal_Hydrolase"/>
</dbReference>
<evidence type="ECO:0000256" key="4">
    <source>
        <dbReference type="PIRSR" id="PIRSR005902-1"/>
    </source>
</evidence>
<reference evidence="5 6" key="1">
    <citation type="submission" date="2018-04" db="EMBL/GenBank/DDBJ databases">
        <title>Bordetella sp. HZ20 isolated from seawater.</title>
        <authorList>
            <person name="Sun C."/>
        </authorList>
    </citation>
    <scope>NUCLEOTIDE SEQUENCE [LARGE SCALE GENOMIC DNA]</scope>
    <source>
        <strain evidence="5 6">HZ20</strain>
    </source>
</reference>
<dbReference type="CDD" id="cd01310">
    <property type="entry name" value="TatD_DNAse"/>
    <property type="match status" value="1"/>
</dbReference>
<dbReference type="GO" id="GO:0046872">
    <property type="term" value="F:metal ion binding"/>
    <property type="evidence" value="ECO:0007669"/>
    <property type="project" value="UniProtKB-KW"/>
</dbReference>
<organism evidence="5 6">
    <name type="scientific">Orrella marina</name>
    <dbReference type="NCBI Taxonomy" id="2163011"/>
    <lineage>
        <taxon>Bacteria</taxon>
        <taxon>Pseudomonadati</taxon>
        <taxon>Pseudomonadota</taxon>
        <taxon>Betaproteobacteria</taxon>
        <taxon>Burkholderiales</taxon>
        <taxon>Alcaligenaceae</taxon>
        <taxon>Orrella</taxon>
    </lineage>
</organism>
<dbReference type="Pfam" id="PF01026">
    <property type="entry name" value="TatD_DNase"/>
    <property type="match status" value="1"/>
</dbReference>
<protein>
    <submittedName>
        <fullName evidence="5">DNAase</fullName>
    </submittedName>
</protein>
<proteinExistence type="inferred from homology"/>
<dbReference type="OrthoDB" id="9810005at2"/>
<dbReference type="GO" id="GO:0016788">
    <property type="term" value="F:hydrolase activity, acting on ester bonds"/>
    <property type="evidence" value="ECO:0007669"/>
    <property type="project" value="InterPro"/>
</dbReference>
<dbReference type="KEGG" id="boz:DBV39_05900"/>
<sequence length="276" mass="31203">MEREYEAHLYDTHCHLDASEFDLDRDRVIERARHAGVRAILIPAVEVDNFERVRDLAHGLPEGFYAIGIHPMYVDRARDDDLERVRAFVADHLDDPKLVAIGEIGLDFFVQAIASGAARNRQIFFYRQQLEFARQVSLPVLLHVRKSQDELLKWLRREGSPGGIAHAFNGSHQQAQQFIEQGFALGIGGAMTFTRALQIRRLAREFDLSHLVLETDAPDMSPAWLARSQRNEPAEVAEIARALAALRDCDVETVLEKTSATARRVVRRLSLMGSAL</sequence>
<accession>A0A2R4XHR3</accession>
<dbReference type="InterPro" id="IPR001130">
    <property type="entry name" value="TatD-like"/>
</dbReference>
<dbReference type="EMBL" id="CP028901">
    <property type="protein sequence ID" value="AWB33311.1"/>
    <property type="molecule type" value="Genomic_DNA"/>
</dbReference>
<dbReference type="RefSeq" id="WP_108620740.1">
    <property type="nucleotide sequence ID" value="NZ_CP028901.1"/>
</dbReference>
<dbReference type="PANTHER" id="PTHR46124:SF2">
    <property type="entry name" value="D-AMINOACYL-TRNA DEACYLASE"/>
    <property type="match status" value="1"/>
</dbReference>
<evidence type="ECO:0000256" key="2">
    <source>
        <dbReference type="ARBA" id="ARBA00022723"/>
    </source>
</evidence>
<feature type="binding site" evidence="4">
    <location>
        <position position="216"/>
    </location>
    <ligand>
        <name>a divalent metal cation</name>
        <dbReference type="ChEBI" id="CHEBI:60240"/>
        <label>1</label>
    </ligand>
</feature>
<evidence type="ECO:0000313" key="6">
    <source>
        <dbReference type="Proteomes" id="UP000244571"/>
    </source>
</evidence>
<dbReference type="PANTHER" id="PTHR46124">
    <property type="entry name" value="D-AMINOACYL-TRNA DEACYLASE"/>
    <property type="match status" value="1"/>
</dbReference>
<evidence type="ECO:0000256" key="3">
    <source>
        <dbReference type="ARBA" id="ARBA00022801"/>
    </source>
</evidence>
<feature type="binding site" evidence="4">
    <location>
        <position position="13"/>
    </location>
    <ligand>
        <name>a divalent metal cation</name>
        <dbReference type="ChEBI" id="CHEBI:60240"/>
        <label>1</label>
    </ligand>
</feature>
<evidence type="ECO:0000256" key="1">
    <source>
        <dbReference type="ARBA" id="ARBA00009275"/>
    </source>
</evidence>
<dbReference type="Proteomes" id="UP000244571">
    <property type="component" value="Chromosome"/>
</dbReference>
<dbReference type="AlphaFoldDB" id="A0A2R4XHR3"/>
<dbReference type="PROSITE" id="PS01137">
    <property type="entry name" value="TATD_1"/>
    <property type="match status" value="1"/>
</dbReference>
<dbReference type="InterPro" id="IPR018228">
    <property type="entry name" value="DNase_TatD-rel_CS"/>
</dbReference>
<comment type="similarity">
    <text evidence="1">Belongs to the metallo-dependent hydrolases superfamily. TatD-type hydrolase family.</text>
</comment>
<keyword evidence="6" id="KW-1185">Reference proteome</keyword>
<feature type="binding site" evidence="4">
    <location>
        <position position="166"/>
    </location>
    <ligand>
        <name>a divalent metal cation</name>
        <dbReference type="ChEBI" id="CHEBI:60240"/>
        <label>2</label>
    </ligand>
</feature>
<feature type="binding site" evidence="4">
    <location>
        <position position="143"/>
    </location>
    <ligand>
        <name>a divalent metal cation</name>
        <dbReference type="ChEBI" id="CHEBI:60240"/>
        <label>2</label>
    </ligand>
</feature>
<dbReference type="PIRSF" id="PIRSF005902">
    <property type="entry name" value="DNase_TatD"/>
    <property type="match status" value="1"/>
</dbReference>
<dbReference type="FunFam" id="3.20.20.140:FF:000005">
    <property type="entry name" value="TatD family hydrolase"/>
    <property type="match status" value="1"/>
</dbReference>
<keyword evidence="3" id="KW-0378">Hydrolase</keyword>
<feature type="binding site" evidence="4">
    <location>
        <position position="103"/>
    </location>
    <ligand>
        <name>a divalent metal cation</name>
        <dbReference type="ChEBI" id="CHEBI:60240"/>
        <label>1</label>
    </ligand>
</feature>
<gene>
    <name evidence="5" type="ORF">DBV39_05900</name>
</gene>
<evidence type="ECO:0000313" key="5">
    <source>
        <dbReference type="EMBL" id="AWB33311.1"/>
    </source>
</evidence>
<name>A0A2R4XHR3_9BURK</name>
<dbReference type="SUPFAM" id="SSF51556">
    <property type="entry name" value="Metallo-dependent hydrolases"/>
    <property type="match status" value="1"/>
</dbReference>
<keyword evidence="2 4" id="KW-0479">Metal-binding</keyword>
<feature type="binding site" evidence="4">
    <location>
        <position position="15"/>
    </location>
    <ligand>
        <name>a divalent metal cation</name>
        <dbReference type="ChEBI" id="CHEBI:60240"/>
        <label>1</label>
    </ligand>
</feature>
<dbReference type="Gene3D" id="3.20.20.140">
    <property type="entry name" value="Metal-dependent hydrolases"/>
    <property type="match status" value="1"/>
</dbReference>